<keyword evidence="2" id="KW-1185">Reference proteome</keyword>
<dbReference type="AlphaFoldDB" id="Q1YPD5"/>
<gene>
    <name evidence="1" type="ORF">GB2207_03005</name>
</gene>
<name>Q1YPD5_9GAMM</name>
<dbReference type="Proteomes" id="UP000005555">
    <property type="component" value="Unassembled WGS sequence"/>
</dbReference>
<dbReference type="OrthoDB" id="7053596at2"/>
<dbReference type="HOGENOM" id="CLU_315876_0_0_6"/>
<accession>Q1YPD5</accession>
<sequence length="924" mass="101704">MASDYDVDGNGQADALTDGILVLRHQFGLSGSALVDGVLAPDASVTDAEAIANHIDQRPAAFDLDGNGSGDALTDGLLLMRHLFGLTGDVMTNGVVGDGAARVSYADILAYITSGGVVAPFFTSSSSFSVIDSVTWDDLAIGIVSASSDEPDTLSFSISGAELVISSSGALSFASAPDYAVKSFYSATVTVTNGTDLATQDIAVSINSLQGLSVDYYADPETDPEHIPGTFLAHHCHFFDDASDSHKLLSDANLTEAQRQATYTQHQTVLLPEGEVGLQCEADWSVEFRLYVSGWAGQERKDLGLYGLSFFSRIFKDSAIRSEAQAGIWGQWLQPNNSHPFSSLGSIEGGIFSDDKMGRSYYPKYMASGATHLYNGNSSIMGWGFYEKRVGCGYLGGVQIANTLVVPPNLISFDEDQDTHEDEGGLFFGHAWLALPFIQGKQRENWSVQGGNADTSEDLGKLSWTFFAEAENFSGPVYAYVPEFWYRRIDRWNALEVLLDSDWDSNVATTQPLKDFVAGRISRDQLMSVVTKQDWYTDGLDEYQSGHYWSREQDSFGFTPAGRISIGAERDNSSVFTALDENGDIYAKAFLPNVPSLNNIEPHSLSARSYGVEAYNHFVDFFNGQVNANLLATDLNAFTHPVELEKWAETEVTQPGEFKFLGEGDESELESSGDNLAFQAGMTMTTETVDRGVNLFYDWRNRAERGFSQYYKVTSGDSPADYQFLSVSESAVPEKLKSLSISNKPNPTSLMPHVKTSADLEFEAEVRSNTSELFAADDDFIDYACWICAAENGCDSTEYMTEMDDGSKVKYRWYRFKDQPTFQNLKADYPEIYTEAYLSSLQAKVEDMQQNWINKPTDFLSKPEKANNNKVNLIELDHGHIVEPPAGKESGWVPIVLSVEIPYGRWQSEINTVEGPNGKRISGY</sequence>
<evidence type="ECO:0008006" key="3">
    <source>
        <dbReference type="Google" id="ProtNLM"/>
    </source>
</evidence>
<proteinExistence type="predicted"/>
<reference evidence="1 2" key="1">
    <citation type="submission" date="2006-03" db="EMBL/GenBank/DDBJ databases">
        <authorList>
            <person name="Giovannoni S.J."/>
            <person name="Cho J.-C."/>
            <person name="Ferriera S."/>
            <person name="Johnson J."/>
            <person name="Kravitz S."/>
            <person name="Halpern A."/>
            <person name="Remington K."/>
            <person name="Beeson K."/>
            <person name="Tran B."/>
            <person name="Rogers Y.-H."/>
            <person name="Friedman R."/>
            <person name="Venter J.C."/>
        </authorList>
    </citation>
    <scope>NUCLEOTIDE SEQUENCE [LARGE SCALE GENOMIC DNA]</scope>
    <source>
        <strain evidence="1 2">HTCC2207</strain>
    </source>
</reference>
<evidence type="ECO:0000313" key="1">
    <source>
        <dbReference type="EMBL" id="EAS46100.1"/>
    </source>
</evidence>
<dbReference type="EMBL" id="AAPI01000010">
    <property type="protein sequence ID" value="EAS46100.1"/>
    <property type="molecule type" value="Genomic_DNA"/>
</dbReference>
<protein>
    <recommendedName>
        <fullName evidence="3">Cadherin domain-containing protein</fullName>
    </recommendedName>
</protein>
<evidence type="ECO:0000313" key="2">
    <source>
        <dbReference type="Proteomes" id="UP000005555"/>
    </source>
</evidence>
<dbReference type="eggNOG" id="COG1404">
    <property type="taxonomic scope" value="Bacteria"/>
</dbReference>
<organism evidence="1 2">
    <name type="scientific">gamma proteobacterium HTCC2207</name>
    <dbReference type="NCBI Taxonomy" id="314287"/>
    <lineage>
        <taxon>Bacteria</taxon>
        <taxon>Pseudomonadati</taxon>
        <taxon>Pseudomonadota</taxon>
        <taxon>Gammaproteobacteria</taxon>
        <taxon>Cellvibrionales</taxon>
        <taxon>Porticoccaceae</taxon>
        <taxon>SAR92 clade</taxon>
    </lineage>
</organism>
<comment type="caution">
    <text evidence="1">The sequence shown here is derived from an EMBL/GenBank/DDBJ whole genome shotgun (WGS) entry which is preliminary data.</text>
</comment>